<evidence type="ECO:0000313" key="4">
    <source>
        <dbReference type="EMBL" id="RNL65782.1"/>
    </source>
</evidence>
<feature type="domain" description="Neutral/alkaline non-lysosomal ceramidase N-terminal" evidence="3">
    <location>
        <begin position="41"/>
        <end position="291"/>
    </location>
</feature>
<dbReference type="PANTHER" id="PTHR12670:SF1">
    <property type="entry name" value="NEUTRAL CERAMIDASE"/>
    <property type="match status" value="1"/>
</dbReference>
<sequence>MDRPPAPDLAWKDADLTAKRFRISYAARPEPRLPVVEGLLAGAAEVDLTPPPGMPKAGHSKNAQDGVGFRTRLKARVVHLRSGESSIALVALDLLAGSALIQQAVAEAVADTDVPLSGIFLAATHTHAGPGQYSGSSFYNDWASNRPGFDPGYAGFLVAQLTSAVREAVASRRPATAAIGSTEVWGLTRNRSLGAFVRNPDLADRRIEDQRKYAAIDPRLHLLRVDDADGPLASFSWFSIHGTGISHHDPSYNADVWAYVNGELEQRVSGRRRLISGAVVASHGDMTPAVRPGMLVFPEAERVGRGIGAAAAGLHAKLGERLTADLPVAVALRQLDTADVIDGLQLASPRIGWAKTAGAGENTTPVLHLIPPFKAGHPRRPRGPHAEKRIAGTELGHGRFVGRPEDFPTIIPVHLLRLGDTAVVGLPFETTAEAGRRIGAAVLDSDLDVTAAFVSSLVDDHTDYLTTPEEYTAQYYEGASVLFGPQQQEWVAGQARELASDLAAGVRTPPRDRTFDFAVRRYLAAATGVAAERTVGAVRFIEATGVEDAFWEFSWTDVAPGDLVWHEPLVRVEVSEGDGWRPAEYDGRPVDDQGWHLGVTYAGRRRGAHQYRARWFAPPLGRPVKHRFVLLANGAQPETAGPAFD</sequence>
<proteinExistence type="inferred from homology"/>
<dbReference type="EC" id="3.5.1.23" evidence="2"/>
<dbReference type="OrthoDB" id="6899210at2"/>
<feature type="domain" description="Neutral/alkaline non-lysosomal ceramidase N-terminal" evidence="3">
    <location>
        <begin position="406"/>
        <end position="488"/>
    </location>
</feature>
<keyword evidence="2" id="KW-0443">Lipid metabolism</keyword>
<keyword evidence="1" id="KW-0479">Metal-binding</keyword>
<dbReference type="RefSeq" id="WP_123225821.1">
    <property type="nucleotide sequence ID" value="NZ_RJSE01000002.1"/>
</dbReference>
<dbReference type="EMBL" id="RJSE01000002">
    <property type="protein sequence ID" value="RNL65782.1"/>
    <property type="molecule type" value="Genomic_DNA"/>
</dbReference>
<comment type="catalytic activity">
    <reaction evidence="2">
        <text>an N-acylsphing-4-enine + H2O = sphing-4-enine + a fatty acid</text>
        <dbReference type="Rhea" id="RHEA:20856"/>
        <dbReference type="ChEBI" id="CHEBI:15377"/>
        <dbReference type="ChEBI" id="CHEBI:28868"/>
        <dbReference type="ChEBI" id="CHEBI:52639"/>
        <dbReference type="ChEBI" id="CHEBI:57756"/>
        <dbReference type="EC" id="3.5.1.23"/>
    </reaction>
</comment>
<reference evidence="4 5" key="1">
    <citation type="submission" date="2018-11" db="EMBL/GenBank/DDBJ databases">
        <authorList>
            <person name="Li F."/>
        </authorList>
    </citation>
    <scope>NUCLEOTIDE SEQUENCE [LARGE SCALE GENOMIC DNA]</scope>
    <source>
        <strain evidence="4 5">Gsoil 097</strain>
    </source>
</reference>
<dbReference type="InterPro" id="IPR006823">
    <property type="entry name" value="Ceramidase_alk"/>
</dbReference>
<dbReference type="GO" id="GO:0005576">
    <property type="term" value="C:extracellular region"/>
    <property type="evidence" value="ECO:0007669"/>
    <property type="project" value="TreeGrafter"/>
</dbReference>
<dbReference type="InterPro" id="IPR031329">
    <property type="entry name" value="NEUT/ALK_ceramidase_N"/>
</dbReference>
<evidence type="ECO:0000313" key="5">
    <source>
        <dbReference type="Proteomes" id="UP000267128"/>
    </source>
</evidence>
<feature type="binding site" evidence="1">
    <location>
        <position position="125"/>
    </location>
    <ligand>
        <name>Zn(2+)</name>
        <dbReference type="ChEBI" id="CHEBI:29105"/>
    </ligand>
</feature>
<evidence type="ECO:0000256" key="2">
    <source>
        <dbReference type="RuleBase" id="RU366019"/>
    </source>
</evidence>
<keyword evidence="2" id="KW-0746">Sphingolipid metabolism</keyword>
<dbReference type="PANTHER" id="PTHR12670">
    <property type="entry name" value="CERAMIDASE"/>
    <property type="match status" value="1"/>
</dbReference>
<comment type="similarity">
    <text evidence="2">Belongs to the neutral ceramidase family.</text>
</comment>
<dbReference type="GO" id="GO:0046512">
    <property type="term" value="P:sphingosine biosynthetic process"/>
    <property type="evidence" value="ECO:0007669"/>
    <property type="project" value="TreeGrafter"/>
</dbReference>
<dbReference type="GO" id="GO:0042759">
    <property type="term" value="P:long-chain fatty acid biosynthetic process"/>
    <property type="evidence" value="ECO:0007669"/>
    <property type="project" value="TreeGrafter"/>
</dbReference>
<name>A0A3N0CQN2_9ACTN</name>
<keyword evidence="2" id="KW-0378">Hydrolase</keyword>
<organism evidence="4 5">
    <name type="scientific">Nocardioides marmoriginsengisoli</name>
    <dbReference type="NCBI Taxonomy" id="661483"/>
    <lineage>
        <taxon>Bacteria</taxon>
        <taxon>Bacillati</taxon>
        <taxon>Actinomycetota</taxon>
        <taxon>Actinomycetes</taxon>
        <taxon>Propionibacteriales</taxon>
        <taxon>Nocardioidaceae</taxon>
        <taxon>Nocardioides</taxon>
    </lineage>
</organism>
<feature type="binding site" evidence="1">
    <location>
        <position position="241"/>
    </location>
    <ligand>
        <name>Zn(2+)</name>
        <dbReference type="ChEBI" id="CHEBI:29105"/>
    </ligand>
</feature>
<accession>A0A3N0CQN2</accession>
<keyword evidence="1" id="KW-0862">Zinc</keyword>
<keyword evidence="5" id="KW-1185">Reference proteome</keyword>
<protein>
    <recommendedName>
        <fullName evidence="2">Neutral ceramidase</fullName>
        <ecNumber evidence="2">3.5.1.23</ecNumber>
    </recommendedName>
</protein>
<dbReference type="GO" id="GO:0016020">
    <property type="term" value="C:membrane"/>
    <property type="evidence" value="ECO:0007669"/>
    <property type="project" value="GOC"/>
</dbReference>
<dbReference type="Pfam" id="PF04734">
    <property type="entry name" value="Ceramidase_alk"/>
    <property type="match status" value="2"/>
</dbReference>
<comment type="cofactor">
    <cofactor evidence="1">
        <name>Zn(2+)</name>
        <dbReference type="ChEBI" id="CHEBI:29105"/>
    </cofactor>
    <text evidence="1">Binds 1 zinc ion per subunit.</text>
</comment>
<feature type="binding site" evidence="1">
    <location>
        <position position="464"/>
    </location>
    <ligand>
        <name>Zn(2+)</name>
        <dbReference type="ChEBI" id="CHEBI:29105"/>
    </ligand>
</feature>
<dbReference type="Proteomes" id="UP000267128">
    <property type="component" value="Unassembled WGS sequence"/>
</dbReference>
<dbReference type="GO" id="GO:0017040">
    <property type="term" value="F:N-acylsphingosine amidohydrolase activity"/>
    <property type="evidence" value="ECO:0007669"/>
    <property type="project" value="UniProtKB-UniRule"/>
</dbReference>
<dbReference type="AlphaFoldDB" id="A0A3N0CQN2"/>
<dbReference type="GO" id="GO:0046514">
    <property type="term" value="P:ceramide catabolic process"/>
    <property type="evidence" value="ECO:0007669"/>
    <property type="project" value="InterPro"/>
</dbReference>
<evidence type="ECO:0000259" key="3">
    <source>
        <dbReference type="Pfam" id="PF04734"/>
    </source>
</evidence>
<evidence type="ECO:0000256" key="1">
    <source>
        <dbReference type="PIRSR" id="PIRSR606823-2"/>
    </source>
</evidence>
<dbReference type="GO" id="GO:0046872">
    <property type="term" value="F:metal ion binding"/>
    <property type="evidence" value="ECO:0007669"/>
    <property type="project" value="UniProtKB-KW"/>
</dbReference>
<feature type="binding site" evidence="1">
    <location>
        <position position="429"/>
    </location>
    <ligand>
        <name>Zn(2+)</name>
        <dbReference type="ChEBI" id="CHEBI:29105"/>
    </ligand>
</feature>
<gene>
    <name evidence="4" type="ORF">EFK50_01690</name>
</gene>
<comment type="caution">
    <text evidence="4">The sequence shown here is derived from an EMBL/GenBank/DDBJ whole genome shotgun (WGS) entry which is preliminary data.</text>
</comment>